<dbReference type="GO" id="GO:0000932">
    <property type="term" value="C:P-body"/>
    <property type="evidence" value="ECO:0007669"/>
    <property type="project" value="TreeGrafter"/>
</dbReference>
<evidence type="ECO:0000256" key="5">
    <source>
        <dbReference type="ARBA" id="ARBA00022722"/>
    </source>
</evidence>
<dbReference type="GO" id="GO:0031251">
    <property type="term" value="C:PAN complex"/>
    <property type="evidence" value="ECO:0007669"/>
    <property type="project" value="UniProtKB-UniRule"/>
</dbReference>
<dbReference type="FunFam" id="3.30.420.10:FF:000028">
    <property type="entry name" value="PAN2-PAN3 deadenylation complex catalytic subunit PAN2"/>
    <property type="match status" value="1"/>
</dbReference>
<dbReference type="PANTHER" id="PTHR15728">
    <property type="entry name" value="DEADENYLATION COMPLEX CATALYTIC SUBUNIT PAN2"/>
    <property type="match status" value="1"/>
</dbReference>
<keyword evidence="4 9" id="KW-0507">mRNA processing</keyword>
<name>A0A0C2XKP2_AMAMK</name>
<dbReference type="CDD" id="cd06143">
    <property type="entry name" value="PAN2_exo"/>
    <property type="match status" value="1"/>
</dbReference>
<reference evidence="11 12" key="1">
    <citation type="submission" date="2014-04" db="EMBL/GenBank/DDBJ databases">
        <title>Evolutionary Origins and Diversification of the Mycorrhizal Mutualists.</title>
        <authorList>
            <consortium name="DOE Joint Genome Institute"/>
            <consortium name="Mycorrhizal Genomics Consortium"/>
            <person name="Kohler A."/>
            <person name="Kuo A."/>
            <person name="Nagy L.G."/>
            <person name="Floudas D."/>
            <person name="Copeland A."/>
            <person name="Barry K.W."/>
            <person name="Cichocki N."/>
            <person name="Veneault-Fourrey C."/>
            <person name="LaButti K."/>
            <person name="Lindquist E.A."/>
            <person name="Lipzen A."/>
            <person name="Lundell T."/>
            <person name="Morin E."/>
            <person name="Murat C."/>
            <person name="Riley R."/>
            <person name="Ohm R."/>
            <person name="Sun H."/>
            <person name="Tunlid A."/>
            <person name="Henrissat B."/>
            <person name="Grigoriev I.V."/>
            <person name="Hibbett D.S."/>
            <person name="Martin F."/>
        </authorList>
    </citation>
    <scope>NUCLEOTIDE SEQUENCE [LARGE SCALE GENOMIC DNA]</scope>
    <source>
        <strain evidence="11 12">Koide BX008</strain>
    </source>
</reference>
<dbReference type="InterPro" id="IPR013520">
    <property type="entry name" value="Ribonucl_H"/>
</dbReference>
<dbReference type="SMART" id="SM00479">
    <property type="entry name" value="EXOIII"/>
    <property type="match status" value="1"/>
</dbReference>
<dbReference type="EC" id="3.1.13.4" evidence="9"/>
<dbReference type="InterPro" id="IPR028881">
    <property type="entry name" value="PAN2_UCH_dom"/>
</dbReference>
<dbReference type="STRING" id="946122.A0A0C2XKP2"/>
<evidence type="ECO:0000259" key="10">
    <source>
        <dbReference type="PROSITE" id="PS50235"/>
    </source>
</evidence>
<comment type="activity regulation">
    <text evidence="9">Positively regulated by the regulatory subunit PAN3.</text>
</comment>
<feature type="binding site" evidence="9">
    <location>
        <position position="1032"/>
    </location>
    <ligand>
        <name>a divalent metal cation</name>
        <dbReference type="ChEBI" id="CHEBI:60240"/>
        <note>catalytic</note>
    </ligand>
</feature>
<keyword evidence="12" id="KW-1185">Reference proteome</keyword>
<dbReference type="InterPro" id="IPR001680">
    <property type="entry name" value="WD40_rpt"/>
</dbReference>
<dbReference type="InterPro" id="IPR038765">
    <property type="entry name" value="Papain-like_cys_pep_sf"/>
</dbReference>
<comment type="subcellular location">
    <subcellularLocation>
        <location evidence="1 9">Cytoplasm</location>
    </subcellularLocation>
</comment>
<feature type="binding site" evidence="9">
    <location>
        <position position="979"/>
    </location>
    <ligand>
        <name>a divalent metal cation</name>
        <dbReference type="ChEBI" id="CHEBI:60240"/>
        <note>catalytic</note>
    </ligand>
</feature>
<accession>A0A0C2XKP2</accession>
<dbReference type="Gene3D" id="3.90.70.10">
    <property type="entry name" value="Cysteine proteinases"/>
    <property type="match status" value="1"/>
</dbReference>
<dbReference type="Gene3D" id="3.30.420.10">
    <property type="entry name" value="Ribonuclease H-like superfamily/Ribonuclease H"/>
    <property type="match status" value="1"/>
</dbReference>
<dbReference type="HOGENOM" id="CLU_002369_1_0_1"/>
<dbReference type="GO" id="GO:0003676">
    <property type="term" value="F:nucleic acid binding"/>
    <property type="evidence" value="ECO:0007669"/>
    <property type="project" value="InterPro"/>
</dbReference>
<dbReference type="GO" id="GO:0046872">
    <property type="term" value="F:metal ion binding"/>
    <property type="evidence" value="ECO:0007669"/>
    <property type="project" value="UniProtKB-KW"/>
</dbReference>
<proteinExistence type="inferred from homology"/>
<dbReference type="InterPro" id="IPR048841">
    <property type="entry name" value="PAN2_N"/>
</dbReference>
<dbReference type="InParanoid" id="A0A0C2XKP2"/>
<comment type="caution">
    <text evidence="9">Lacks conserved residue(s) required for the propagation of feature annotation.</text>
</comment>
<dbReference type="EMBL" id="KN818225">
    <property type="protein sequence ID" value="KIL69643.1"/>
    <property type="molecule type" value="Genomic_DNA"/>
</dbReference>
<dbReference type="InterPro" id="IPR015943">
    <property type="entry name" value="WD40/YVTN_repeat-like_dom_sf"/>
</dbReference>
<dbReference type="PANTHER" id="PTHR15728:SF0">
    <property type="entry name" value="PAN2-PAN3 DEADENYLATION COMPLEX CATALYTIC SUBUNIT PAN2"/>
    <property type="match status" value="1"/>
</dbReference>
<dbReference type="GO" id="GO:0000289">
    <property type="term" value="P:nuclear-transcribed mRNA poly(A) tail shortening"/>
    <property type="evidence" value="ECO:0007669"/>
    <property type="project" value="UniProtKB-UniRule"/>
</dbReference>
<comment type="cofactor">
    <cofactor evidence="9">
        <name>a divalent metal cation</name>
        <dbReference type="ChEBI" id="CHEBI:60240"/>
    </cofactor>
    <text evidence="9">Binds 2 metal cations per subunit in the catalytic exonuclease domain.</text>
</comment>
<evidence type="ECO:0000256" key="2">
    <source>
        <dbReference type="ARBA" id="ARBA00022490"/>
    </source>
</evidence>
<feature type="domain" description="USP" evidence="10">
    <location>
        <begin position="472"/>
        <end position="815"/>
    </location>
</feature>
<comment type="domain">
    <text evidence="9">Contains a pseudo-UCH domain. This ubiquitin C-terminal hydrolase (UCH)-like or ubiquitin specific protease (USP)-like domain is predicted to be catalytically inactive because it lacks the active site catalytic triad characteristic of thiol proteases, with residues at the equivalent structural positions that are incompatible with catalysis, and it cannot bind ubiquitin. It functions as a structural scaffold for intra- and intermolecular interactions in the complex.</text>
</comment>
<keyword evidence="3" id="KW-0853">WD repeat</keyword>
<dbReference type="SMART" id="SM00320">
    <property type="entry name" value="WD40"/>
    <property type="match status" value="3"/>
</dbReference>
<dbReference type="GO" id="GO:0004535">
    <property type="term" value="F:poly(A)-specific ribonuclease activity"/>
    <property type="evidence" value="ECO:0007669"/>
    <property type="project" value="UniProtKB-UniRule"/>
</dbReference>
<dbReference type="GO" id="GO:0006397">
    <property type="term" value="P:mRNA processing"/>
    <property type="evidence" value="ECO:0007669"/>
    <property type="project" value="UniProtKB-KW"/>
</dbReference>
<dbReference type="Proteomes" id="UP000054549">
    <property type="component" value="Unassembled WGS sequence"/>
</dbReference>
<comment type="function">
    <text evidence="9">Catalytic subunit of the poly(A)-nuclease (PAN) deadenylation complex, one of two cytoplasmic mRNA deadenylases involved in mRNA turnover. PAN specifically shortens poly(A) tails of RNA and the activity is stimulated by poly(A)-binding protein PAB1. PAN deadenylation is followed by rapid degradation of the shortened mRNA tails by the CCR4-NOT complex. Deadenylated mRNAs are then degraded by two alternative mechanisms, namely exosome-mediated 3'-5' exonucleolytic degradation, or deadenlyation-dependent mRNA decaping and subsequent 5'-3' exonucleolytic degradation by XRN1. May also be involved in post-transcriptional maturation of mRNA poly(A) tails.</text>
</comment>
<evidence type="ECO:0000256" key="4">
    <source>
        <dbReference type="ARBA" id="ARBA00022664"/>
    </source>
</evidence>
<organism evidence="11 12">
    <name type="scientific">Amanita muscaria (strain Koide BX008)</name>
    <dbReference type="NCBI Taxonomy" id="946122"/>
    <lineage>
        <taxon>Eukaryota</taxon>
        <taxon>Fungi</taxon>
        <taxon>Dikarya</taxon>
        <taxon>Basidiomycota</taxon>
        <taxon>Agaricomycotina</taxon>
        <taxon>Agaricomycetes</taxon>
        <taxon>Agaricomycetidae</taxon>
        <taxon>Agaricales</taxon>
        <taxon>Pluteineae</taxon>
        <taxon>Amanitaceae</taxon>
        <taxon>Amanita</taxon>
    </lineage>
</organism>
<evidence type="ECO:0000313" key="12">
    <source>
        <dbReference type="Proteomes" id="UP000054549"/>
    </source>
</evidence>
<comment type="subunit">
    <text evidence="9">Forms a heterotrimer with an asymmetric homodimer of the regulatory subunit PAN3 to form the poly(A)-nuclease (PAN) deadenylation complex.</text>
</comment>
<comment type="similarity">
    <text evidence="9">Belongs to the peptidase C19 family. PAN2 subfamily.</text>
</comment>
<evidence type="ECO:0000256" key="6">
    <source>
        <dbReference type="ARBA" id="ARBA00022723"/>
    </source>
</evidence>
<dbReference type="InterPro" id="IPR028889">
    <property type="entry name" value="USP"/>
</dbReference>
<feature type="binding site" evidence="9">
    <location>
        <position position="870"/>
    </location>
    <ligand>
        <name>a divalent metal cation</name>
        <dbReference type="ChEBI" id="CHEBI:60240"/>
        <note>catalytic</note>
    </ligand>
</feature>
<evidence type="ECO:0000256" key="8">
    <source>
        <dbReference type="ARBA" id="ARBA00022839"/>
    </source>
</evidence>
<evidence type="ECO:0000256" key="3">
    <source>
        <dbReference type="ARBA" id="ARBA00022574"/>
    </source>
</evidence>
<dbReference type="Pfam" id="PF20770">
    <property type="entry name" value="PAN2_N"/>
    <property type="match status" value="1"/>
</dbReference>
<evidence type="ECO:0000256" key="7">
    <source>
        <dbReference type="ARBA" id="ARBA00022801"/>
    </source>
</evidence>
<dbReference type="InterPro" id="IPR036322">
    <property type="entry name" value="WD40_repeat_dom_sf"/>
</dbReference>
<dbReference type="Pfam" id="PF13423">
    <property type="entry name" value="UCH_1"/>
    <property type="match status" value="1"/>
</dbReference>
<comment type="catalytic activity">
    <reaction evidence="9">
        <text>Exonucleolytic cleavage of poly(A) to 5'-AMP.</text>
        <dbReference type="EC" id="3.1.13.4"/>
    </reaction>
</comment>
<dbReference type="FunCoup" id="A0A0C2XKP2">
    <property type="interactions" value="390"/>
</dbReference>
<dbReference type="PROSITE" id="PS50235">
    <property type="entry name" value="USP_3"/>
    <property type="match status" value="1"/>
</dbReference>
<evidence type="ECO:0000256" key="1">
    <source>
        <dbReference type="ARBA" id="ARBA00004496"/>
    </source>
</evidence>
<dbReference type="OrthoDB" id="16516at2759"/>
<gene>
    <name evidence="9" type="primary">PAN2</name>
    <name evidence="11" type="ORF">M378DRAFT_184057</name>
</gene>
<dbReference type="SUPFAM" id="SSF53098">
    <property type="entry name" value="Ribonuclease H-like"/>
    <property type="match status" value="1"/>
</dbReference>
<dbReference type="Gene3D" id="2.130.10.10">
    <property type="entry name" value="YVTN repeat-like/Quinoprotein amine dehydrogenase"/>
    <property type="match status" value="1"/>
</dbReference>
<dbReference type="InterPro" id="IPR030843">
    <property type="entry name" value="PAN2"/>
</dbReference>
<dbReference type="InterPro" id="IPR036397">
    <property type="entry name" value="RNaseH_sf"/>
</dbReference>
<keyword evidence="8 9" id="KW-0269">Exonuclease</keyword>
<dbReference type="InterPro" id="IPR012337">
    <property type="entry name" value="RNaseH-like_sf"/>
</dbReference>
<dbReference type="HAMAP" id="MF_03182">
    <property type="entry name" value="PAN2"/>
    <property type="match status" value="1"/>
</dbReference>
<feature type="binding site" evidence="9">
    <location>
        <position position="872"/>
    </location>
    <ligand>
        <name>a divalent metal cation</name>
        <dbReference type="ChEBI" id="CHEBI:60240"/>
        <note>catalytic</note>
    </ligand>
</feature>
<keyword evidence="6 9" id="KW-0479">Metal-binding</keyword>
<sequence length="1129" mass="124766">MGSGFKPLPVISLPTFPHPITALSFDPVSDTLWAGSSTGQVTALHGSQGMRGVSFPVGGDLGVSKISAGDNYVRACGFASNGIGSWAKGGMNKWFYRSSVNINTFTDTTGASHQIAVSDVSSQLLFLNSMTGNVVREVVTPSLVTHLQFSRTALVSGSSDGYLRVHDPRTGMVRPNAEGSVMVHRCGIQGIQATGNLIFTIGLGERQSRPFPDPLVKVYDMRTMRPLQPVPFSSGPAFIQLLPKRASSIIVTSNQGLINMVDVSNPSSSSEFYQLDLASYITSAAVSPTGAYMAFGDADGAIHILSQAEESSELPLNGFDGQPIELANTAAPAPMIEWDSDTPLNSVGLSFYDTELLSAWTPHFIPGVTEFPPPQKIPLQIQGTIKFNEGVAYAALPKELRGRRNVVSSSRRKINGRFRSGKSQQDEHEPETPVYDDAIHVIPRHYRRVEIEYSKFGVEDFDFAFYNKTEYSGLETHILNSYTNAMLQVMHYSLPIRQVAKSHITTSCPREHCLLCELGFVIRMLEDANGINCQSSNFCKTVGVLAQAQNAIELIEYVREPTDVNYSQKIQTFHRFLIEHLSQEWNASPHNPIIYRSDDDSGPRAAPITQLLGIGGKNVVTCLECTATREKETMTHVLDLAYPRKPSGSESRPSIDFPTMLGDSLLRDMTHKATCQACKQFATFTSHRSISSTELPPILALNACVFSEDTHSYWLDNKQQTFLSPTVQLQGQEEGTGVSITVTYEIRALIVGIATRTRPSHLVAIVKVPDAEERVDVASSWFAFNDFAVKNISEAEALSFPGRWKVPAIVYLERVDTRQTLDFTELPVTIDPSILSQDTSISLNRDDKLIKHEPLSTDELPRPGTLVAIDAEFVSMQQEETEIRSDGTTKVLRPPRLSLARVSVLRGSGTQQGIPFIDDHIHTSELIVDYLTEYSGIKFGDLDPRLSRYTLTPLKVVYKKLRLLVDLGCIFVGHGLSKDFRIINIFVPPEQVIDTVDLYFLKSRQRRLSLRFLSWFVLGKYIQTDTHDSIEDARSALNLYKAYTTFEEQGVFDQKLDEIYKEGKQYQFKPPPSGLPGSTSSVSLERAASPTPFAIQDNALINALYPISPPGTPSIFNPSGAYGAKWRTQ</sequence>
<evidence type="ECO:0000256" key="9">
    <source>
        <dbReference type="HAMAP-Rule" id="MF_03182"/>
    </source>
</evidence>
<dbReference type="AlphaFoldDB" id="A0A0C2XKP2"/>
<dbReference type="SUPFAM" id="SSF54001">
    <property type="entry name" value="Cysteine proteinases"/>
    <property type="match status" value="1"/>
</dbReference>
<dbReference type="SUPFAM" id="SSF50978">
    <property type="entry name" value="WD40 repeat-like"/>
    <property type="match status" value="1"/>
</dbReference>
<keyword evidence="2 9" id="KW-0963">Cytoplasm</keyword>
<protein>
    <recommendedName>
        <fullName evidence="9">PAN2-PAN3 deadenylation complex catalytic subunit PAN2</fullName>
        <ecNumber evidence="9">3.1.13.4</ecNumber>
    </recommendedName>
    <alternativeName>
        <fullName evidence="9">PAB1P-dependent poly(A)-specific ribonuclease</fullName>
    </alternativeName>
    <alternativeName>
        <fullName evidence="9">Poly(A)-nuclease deadenylation complex subunit 2</fullName>
        <shortName evidence="9">PAN deadenylation complex subunit 2</shortName>
    </alternativeName>
</protein>
<evidence type="ECO:0000313" key="11">
    <source>
        <dbReference type="EMBL" id="KIL69643.1"/>
    </source>
</evidence>
<comment type="domain">
    <text evidence="9">The linker, or PAN3 interaction domain (PID), between the WD40 repeats and the pseudo-UCH domain mediates interaction with PAN3.</text>
</comment>
<keyword evidence="7 9" id="KW-0378">Hydrolase</keyword>
<keyword evidence="5 9" id="KW-0540">Nuclease</keyword>
<dbReference type="InterPro" id="IPR050785">
    <property type="entry name" value="PAN2-PAN3_catalytic_subunit"/>
</dbReference>
<dbReference type="Pfam" id="PF00929">
    <property type="entry name" value="RNase_T"/>
    <property type="match status" value="1"/>
</dbReference>